<dbReference type="PROSITE" id="PS01035">
    <property type="entry name" value="PTS_EIIB_TYPE_1_CYS"/>
    <property type="match status" value="1"/>
</dbReference>
<keyword evidence="6" id="KW-0598">Phosphotransferase system</keyword>
<keyword evidence="2" id="KW-0813">Transport</keyword>
<dbReference type="eggNOG" id="COG1264">
    <property type="taxonomic scope" value="Bacteria"/>
</dbReference>
<dbReference type="Gene3D" id="2.70.70.10">
    <property type="entry name" value="Glucose Permease (Domain IIA)"/>
    <property type="match status" value="1"/>
</dbReference>
<dbReference type="CDD" id="cd00212">
    <property type="entry name" value="PTS_IIB_glc"/>
    <property type="match status" value="1"/>
</dbReference>
<dbReference type="PROSITE" id="PS51098">
    <property type="entry name" value="PTS_EIIB_TYPE_1"/>
    <property type="match status" value="1"/>
</dbReference>
<evidence type="ECO:0000256" key="4">
    <source>
        <dbReference type="ARBA" id="ARBA00022597"/>
    </source>
</evidence>
<dbReference type="Pfam" id="PF02378">
    <property type="entry name" value="PTS_EIIC"/>
    <property type="match status" value="1"/>
</dbReference>
<protein>
    <submittedName>
        <fullName evidence="16">PTS family N-acetylglucosamine porter, IIABC component</fullName>
    </submittedName>
</protein>
<dbReference type="PROSITE" id="PS51103">
    <property type="entry name" value="PTS_EIIC_TYPE_1"/>
    <property type="match status" value="1"/>
</dbReference>
<keyword evidence="17" id="KW-1185">Reference proteome</keyword>
<comment type="subcellular location">
    <subcellularLocation>
        <location evidence="1">Cell membrane</location>
        <topology evidence="1">Multi-pass membrane protein</topology>
    </subcellularLocation>
</comment>
<dbReference type="NCBIfam" id="TIGR00826">
    <property type="entry name" value="EIIB_glc"/>
    <property type="match status" value="1"/>
</dbReference>
<dbReference type="PANTHER" id="PTHR30009:SF4">
    <property type="entry name" value="PTS SYSTEM N-ACETYLGLUCOSAMINE-SPECIFIC EIICBA COMPONENT"/>
    <property type="match status" value="1"/>
</dbReference>
<evidence type="ECO:0000256" key="2">
    <source>
        <dbReference type="ARBA" id="ARBA00022448"/>
    </source>
</evidence>
<evidence type="ECO:0000256" key="7">
    <source>
        <dbReference type="ARBA" id="ARBA00022692"/>
    </source>
</evidence>
<dbReference type="Proteomes" id="UP000028700">
    <property type="component" value="Unassembled WGS sequence"/>
</dbReference>
<dbReference type="GO" id="GO:0008982">
    <property type="term" value="F:protein-N(PI)-phosphohistidine-sugar phosphotransferase activity"/>
    <property type="evidence" value="ECO:0007669"/>
    <property type="project" value="InterPro"/>
</dbReference>
<dbReference type="InterPro" id="IPR001996">
    <property type="entry name" value="PTS_IIB_1"/>
</dbReference>
<comment type="caution">
    <text evidence="16">The sequence shown here is derived from an EMBL/GenBank/DDBJ whole genome shotgun (WGS) entry which is preliminary data.</text>
</comment>
<evidence type="ECO:0000313" key="17">
    <source>
        <dbReference type="Proteomes" id="UP000028700"/>
    </source>
</evidence>
<evidence type="ECO:0000256" key="9">
    <source>
        <dbReference type="ARBA" id="ARBA00022989"/>
    </source>
</evidence>
<evidence type="ECO:0000256" key="8">
    <source>
        <dbReference type="ARBA" id="ARBA00022777"/>
    </source>
</evidence>
<dbReference type="PROSITE" id="PS51093">
    <property type="entry name" value="PTS_EIIA_TYPE_1"/>
    <property type="match status" value="1"/>
</dbReference>
<gene>
    <name evidence="16" type="primary">nagE</name>
    <name evidence="16" type="ORF">LOSG293_080420</name>
</gene>
<evidence type="ECO:0000256" key="10">
    <source>
        <dbReference type="ARBA" id="ARBA00023136"/>
    </source>
</evidence>
<keyword evidence="7 12" id="KW-0812">Transmembrane</keyword>
<dbReference type="NCBIfam" id="TIGR01998">
    <property type="entry name" value="PTS-II-BC-nag"/>
    <property type="match status" value="1"/>
</dbReference>
<feature type="transmembrane region" description="Helical" evidence="12">
    <location>
        <begin position="12"/>
        <end position="32"/>
    </location>
</feature>
<keyword evidence="4" id="KW-0762">Sugar transport</keyword>
<evidence type="ECO:0000256" key="3">
    <source>
        <dbReference type="ARBA" id="ARBA00022475"/>
    </source>
</evidence>
<organism evidence="16 17">
    <name type="scientific">Secundilactobacillus oryzae JCM 18671</name>
    <dbReference type="NCBI Taxonomy" id="1291743"/>
    <lineage>
        <taxon>Bacteria</taxon>
        <taxon>Bacillati</taxon>
        <taxon>Bacillota</taxon>
        <taxon>Bacilli</taxon>
        <taxon>Lactobacillales</taxon>
        <taxon>Lactobacillaceae</taxon>
        <taxon>Secundilactobacillus</taxon>
    </lineage>
</organism>
<dbReference type="GO" id="GO:0009401">
    <property type="term" value="P:phosphoenolpyruvate-dependent sugar phosphotransferase system"/>
    <property type="evidence" value="ECO:0007669"/>
    <property type="project" value="UniProtKB-KW"/>
</dbReference>
<keyword evidence="10 12" id="KW-0472">Membrane</keyword>
<feature type="domain" description="PTS EIIA type-1" evidence="13">
    <location>
        <begin position="528"/>
        <end position="632"/>
    </location>
</feature>
<dbReference type="GO" id="GO:0015764">
    <property type="term" value="P:N-acetylglucosamine transport"/>
    <property type="evidence" value="ECO:0007669"/>
    <property type="project" value="TreeGrafter"/>
</dbReference>
<dbReference type="eggNOG" id="COG2190">
    <property type="taxonomic scope" value="Bacteria"/>
</dbReference>
<feature type="transmembrane region" description="Helical" evidence="12">
    <location>
        <begin position="241"/>
        <end position="260"/>
    </location>
</feature>
<dbReference type="RefSeq" id="WP_034526987.1">
    <property type="nucleotide sequence ID" value="NZ_BBJM01000008.1"/>
</dbReference>
<feature type="transmembrane region" description="Helical" evidence="12">
    <location>
        <begin position="351"/>
        <end position="370"/>
    </location>
</feature>
<evidence type="ECO:0000313" key="16">
    <source>
        <dbReference type="EMBL" id="GAK47556.1"/>
    </source>
</evidence>
<feature type="transmembrane region" description="Helical" evidence="12">
    <location>
        <begin position="150"/>
        <end position="170"/>
    </location>
</feature>
<dbReference type="GO" id="GO:0005886">
    <property type="term" value="C:plasma membrane"/>
    <property type="evidence" value="ECO:0007669"/>
    <property type="project" value="UniProtKB-SubCell"/>
</dbReference>
<evidence type="ECO:0000259" key="14">
    <source>
        <dbReference type="PROSITE" id="PS51098"/>
    </source>
</evidence>
<dbReference type="InterPro" id="IPR036878">
    <property type="entry name" value="Glu_permease_IIB"/>
</dbReference>
<reference evidence="16" key="1">
    <citation type="journal article" date="2014" name="Genome Announc.">
        <title>Draft Genome Sequence of Lactobacillus oryzae Strain SG293T.</title>
        <authorList>
            <person name="Tanizawa Y."/>
            <person name="Fujisawa T."/>
            <person name="Mochizuki T."/>
            <person name="Kaminuma E."/>
            <person name="Nakamura Y."/>
            <person name="Tohno M."/>
        </authorList>
    </citation>
    <scope>NUCLEOTIDE SEQUENCE [LARGE SCALE GENOMIC DNA]</scope>
    <source>
        <strain evidence="16">SG293</strain>
    </source>
</reference>
<feature type="domain" description="PTS EIIC type-1" evidence="15">
    <location>
        <begin position="1"/>
        <end position="382"/>
    </location>
</feature>
<keyword evidence="3" id="KW-1003">Cell membrane</keyword>
<dbReference type="GO" id="GO:0015572">
    <property type="term" value="F:N-acetylglucosamine transmembrane transporter activity"/>
    <property type="evidence" value="ECO:0007669"/>
    <property type="project" value="InterPro"/>
</dbReference>
<dbReference type="STRING" id="1291743.LOSG293_080420"/>
<feature type="transmembrane region" description="Helical" evidence="12">
    <location>
        <begin position="176"/>
        <end position="198"/>
    </location>
</feature>
<dbReference type="PANTHER" id="PTHR30009">
    <property type="entry name" value="CYTOCHROME C-TYPE SYNTHESIS PROTEIN AND PTS TRANSMEMBRANE COMPONENT"/>
    <property type="match status" value="1"/>
</dbReference>
<dbReference type="OrthoDB" id="9764327at2"/>
<keyword evidence="9 12" id="KW-1133">Transmembrane helix</keyword>
<dbReference type="InterPro" id="IPR050429">
    <property type="entry name" value="PTS_Glucose_EIICBA"/>
</dbReference>
<dbReference type="GO" id="GO:0016301">
    <property type="term" value="F:kinase activity"/>
    <property type="evidence" value="ECO:0007669"/>
    <property type="project" value="UniProtKB-KW"/>
</dbReference>
<evidence type="ECO:0000256" key="5">
    <source>
        <dbReference type="ARBA" id="ARBA00022679"/>
    </source>
</evidence>
<dbReference type="GO" id="GO:0090563">
    <property type="term" value="F:protein-phosphocysteine-sugar phosphotransferase activity"/>
    <property type="evidence" value="ECO:0007669"/>
    <property type="project" value="TreeGrafter"/>
</dbReference>
<dbReference type="eggNOG" id="COG1263">
    <property type="taxonomic scope" value="Bacteria"/>
</dbReference>
<evidence type="ECO:0000256" key="11">
    <source>
        <dbReference type="PROSITE-ProRule" id="PRU00421"/>
    </source>
</evidence>
<dbReference type="AlphaFoldDB" id="A0A081BHN8"/>
<dbReference type="InterPro" id="IPR011055">
    <property type="entry name" value="Dup_hybrid_motif"/>
</dbReference>
<name>A0A081BHN8_9LACO</name>
<dbReference type="GO" id="GO:0019866">
    <property type="term" value="C:organelle inner membrane"/>
    <property type="evidence" value="ECO:0007669"/>
    <property type="project" value="InterPro"/>
</dbReference>
<dbReference type="Pfam" id="PF00367">
    <property type="entry name" value="PTS_EIIB"/>
    <property type="match status" value="1"/>
</dbReference>
<dbReference type="SUPFAM" id="SSF51261">
    <property type="entry name" value="Duplicated hybrid motif"/>
    <property type="match status" value="1"/>
</dbReference>
<dbReference type="PROSITE" id="PS00371">
    <property type="entry name" value="PTS_EIIA_TYPE_1_HIS"/>
    <property type="match status" value="1"/>
</dbReference>
<dbReference type="NCBIfam" id="TIGR00830">
    <property type="entry name" value="PTBA"/>
    <property type="match status" value="1"/>
</dbReference>
<keyword evidence="5" id="KW-0808">Transferase</keyword>
<feature type="transmembrane region" description="Helical" evidence="12">
    <location>
        <begin position="294"/>
        <end position="313"/>
    </location>
</feature>
<dbReference type="SUPFAM" id="SSF55604">
    <property type="entry name" value="Glucose permease domain IIB"/>
    <property type="match status" value="1"/>
</dbReference>
<dbReference type="InterPro" id="IPR010974">
    <property type="entry name" value="PTS_IIBC_nag"/>
</dbReference>
<evidence type="ECO:0000259" key="15">
    <source>
        <dbReference type="PROSITE" id="PS51103"/>
    </source>
</evidence>
<sequence>MKAYIQRLGRSLQLPVAVLPAAALLVGIANYWLSFGQNSVATFILQGGLAVLNQLPILFAVGVALGMAKDKDGAAAFAGLVAFELPVNVLKPETIAALTGAKLTAVDPAFSQISNVFIGIMAGLIAAALYNRFHEIKLPMALSFFSGKRFVPIMAAFVMMIVSAILFLIWPPVYSALVSFGEAIVNLGAVGAGLYGFFNRLLIPTGLHQALNSVFWFDVAGINDIGKFLASQGTKGVTGMFQAGFFPVMMFGLPAGAFAIYKNARPERKAEVGSLMLAGALASFFTGVTEPLEFSFMFVAWPLYVIHALFTGLSLALAAFMHWTAGFAFSAGLVDFVLSFKNPIANQPYMLILQGLVMAVIYYFGFNFAIKKFNLMTPGREAVTDDDEDSEDAVETSDSDDKYTIEAKKIYAAIGGADNIKVVDNCTTRLRLQLEDTDAINENAIKRSGAPGLNKLDKTNLQIVIGTEVQFVADELERLYKTKAPITKVETTAAPATEPAASTATSGVTESFYSVATGNYVDLADVADKTFAEKMLGDGFAINPTTGTITAPVDGTVMTVFPTKHAIGFKTDAGLEILLHMGLDTVELKGDPFDVKVSDGQAVKHGDVVAQVDLDAIKAAGKDTAMIVIITNMDAVGIMKFKPVANDVTTETLVLTTTTK</sequence>
<feature type="transmembrane region" description="Helical" evidence="12">
    <location>
        <begin position="44"/>
        <end position="66"/>
    </location>
</feature>
<feature type="transmembrane region" description="Helical" evidence="12">
    <location>
        <begin position="110"/>
        <end position="130"/>
    </location>
</feature>
<evidence type="ECO:0000256" key="6">
    <source>
        <dbReference type="ARBA" id="ARBA00022683"/>
    </source>
</evidence>
<evidence type="ECO:0000259" key="13">
    <source>
        <dbReference type="PROSITE" id="PS51093"/>
    </source>
</evidence>
<keyword evidence="8" id="KW-0418">Kinase</keyword>
<dbReference type="EMBL" id="BBJM01000008">
    <property type="protein sequence ID" value="GAK47556.1"/>
    <property type="molecule type" value="Genomic_DNA"/>
</dbReference>
<feature type="domain" description="PTS EIIB type-1" evidence="14">
    <location>
        <begin position="404"/>
        <end position="486"/>
    </location>
</feature>
<dbReference type="InterPro" id="IPR001127">
    <property type="entry name" value="PTS_EIIA_1_perm"/>
</dbReference>
<feature type="active site" description="Phosphocysteine intermediate; for EIIB activity" evidence="11">
    <location>
        <position position="426"/>
    </location>
</feature>
<accession>A0A081BHN8</accession>
<evidence type="ECO:0000256" key="1">
    <source>
        <dbReference type="ARBA" id="ARBA00004651"/>
    </source>
</evidence>
<proteinExistence type="predicted"/>
<feature type="transmembrane region" description="Helical" evidence="12">
    <location>
        <begin position="272"/>
        <end position="288"/>
    </location>
</feature>
<dbReference type="Pfam" id="PF00358">
    <property type="entry name" value="PTS_EIIA_1"/>
    <property type="match status" value="1"/>
</dbReference>
<dbReference type="FunFam" id="2.70.70.10:FF:000001">
    <property type="entry name" value="PTS system glucose-specific IIA component"/>
    <property type="match status" value="1"/>
</dbReference>
<dbReference type="InterPro" id="IPR018113">
    <property type="entry name" value="PTrfase_EIIB_Cys"/>
</dbReference>
<evidence type="ECO:0000256" key="12">
    <source>
        <dbReference type="SAM" id="Phobius"/>
    </source>
</evidence>
<dbReference type="Gene3D" id="3.30.1360.60">
    <property type="entry name" value="Glucose permease domain IIB"/>
    <property type="match status" value="1"/>
</dbReference>
<dbReference type="InterPro" id="IPR003352">
    <property type="entry name" value="PTS_EIIC"/>
</dbReference>
<dbReference type="InterPro" id="IPR013013">
    <property type="entry name" value="PTS_EIIC_1"/>
</dbReference>